<comment type="similarity">
    <text evidence="1">Belongs to the sulfatase family.</text>
</comment>
<evidence type="ECO:0000313" key="5">
    <source>
        <dbReference type="Proteomes" id="UP000501452"/>
    </source>
</evidence>
<reference evidence="4 5" key="1">
    <citation type="submission" date="2019-10" db="EMBL/GenBank/DDBJ databases">
        <title>Rubrobacter sp nov SCSIO 52090 isolated from a deep-sea sediment in the South China Sea.</title>
        <authorList>
            <person name="Chen R.W."/>
        </authorList>
    </citation>
    <scope>NUCLEOTIDE SEQUENCE [LARGE SCALE GENOMIC DNA]</scope>
    <source>
        <strain evidence="4 5">SCSIO 52909</strain>
    </source>
</reference>
<proteinExistence type="inferred from homology"/>
<keyword evidence="4" id="KW-0808">Transferase</keyword>
<dbReference type="Pfam" id="PF00884">
    <property type="entry name" value="Sulfatase"/>
    <property type="match status" value="1"/>
</dbReference>
<dbReference type="PROSITE" id="PS51318">
    <property type="entry name" value="TAT"/>
    <property type="match status" value="1"/>
</dbReference>
<name>A0A6G8Q4M9_9ACTN</name>
<protein>
    <submittedName>
        <fullName evidence="4">Sulfatase-like hydrolase/transferase</fullName>
    </submittedName>
</protein>
<feature type="domain" description="Sulfatase N-terminal" evidence="3">
    <location>
        <begin position="60"/>
        <end position="409"/>
    </location>
</feature>
<feature type="modified residue" description="3-oxoalanine (Ser)" evidence="2">
    <location>
        <position position="107"/>
    </location>
</feature>
<dbReference type="InterPro" id="IPR050738">
    <property type="entry name" value="Sulfatase"/>
</dbReference>
<accession>A0A6G8Q4M9</accession>
<dbReference type="KEGG" id="rub:GBA63_01245"/>
<evidence type="ECO:0000256" key="2">
    <source>
        <dbReference type="PIRSR" id="PIRSR600917-52"/>
    </source>
</evidence>
<dbReference type="SUPFAM" id="SSF53649">
    <property type="entry name" value="Alkaline phosphatase-like"/>
    <property type="match status" value="1"/>
</dbReference>
<dbReference type="Gene3D" id="3.40.720.10">
    <property type="entry name" value="Alkaline Phosphatase, subunit A"/>
    <property type="match status" value="1"/>
</dbReference>
<comment type="PTM">
    <text evidence="2">The conversion to 3-oxoalanine (also known as C-formylglycine, FGly), of a serine or cysteine residue in prokaryotes and of a cysteine residue in eukaryotes, is critical for catalytic activity.</text>
</comment>
<sequence>MAVRRNRLTNRTLTRRDFLKVAGAGAAGAATLGAAGCGSFTNTITQMPEEYLPSGGSRMNVVLVLIDSLRKDHVGAYGSKVAKTPNLDAVAKDSLRFTRSYPESIPSIPARRGIHTGIRTFPFKNWERWYSEDVGLWGWQPIPRDQTTLAEILSEEGFYNLFVTDTLHQFRPFYDFHRGFHAFHFVRGQERDFFRPQTAESKKKIEEALIGGPNGSHAEEIMLQYYANTLGREREEDWFAPQVFLKGMEFLEAAQQGQPFFLTVDVYDPHEPWDPPEKYTKMYSDGYGGPEPITSSSGRSDWMTEAQLERMRALYAGEVSMMDHWLGNFMQKAEELGLMENTMFVFLSDHGHAFGEHGYAGKVVTALYPELTDTVFMIKHPQGKSAGKTSDFFVSTHDVTPTILGALGIEPPSPLQGQDLTPLLDGGETEEARPYFTAGYHDHVWARDDRYAMFARYDGAEAKLFDLENDPKMDKNVSSGNPGVAKKMFTDYVIKDAGGPLPSY</sequence>
<evidence type="ECO:0000259" key="3">
    <source>
        <dbReference type="Pfam" id="PF00884"/>
    </source>
</evidence>
<keyword evidence="4" id="KW-0378">Hydrolase</keyword>
<dbReference type="PANTHER" id="PTHR42693:SF33">
    <property type="entry name" value="ARYLSULFATASE"/>
    <property type="match status" value="1"/>
</dbReference>
<dbReference type="InterPro" id="IPR000917">
    <property type="entry name" value="Sulfatase_N"/>
</dbReference>
<keyword evidence="5" id="KW-1185">Reference proteome</keyword>
<dbReference type="GO" id="GO:0004065">
    <property type="term" value="F:arylsulfatase activity"/>
    <property type="evidence" value="ECO:0007669"/>
    <property type="project" value="TreeGrafter"/>
</dbReference>
<evidence type="ECO:0000256" key="1">
    <source>
        <dbReference type="ARBA" id="ARBA00008779"/>
    </source>
</evidence>
<organism evidence="4 5">
    <name type="scientific">Rubrobacter tropicus</name>
    <dbReference type="NCBI Taxonomy" id="2653851"/>
    <lineage>
        <taxon>Bacteria</taxon>
        <taxon>Bacillati</taxon>
        <taxon>Actinomycetota</taxon>
        <taxon>Rubrobacteria</taxon>
        <taxon>Rubrobacterales</taxon>
        <taxon>Rubrobacteraceae</taxon>
        <taxon>Rubrobacter</taxon>
    </lineage>
</organism>
<dbReference type="NCBIfam" id="TIGR01409">
    <property type="entry name" value="TAT_signal_seq"/>
    <property type="match status" value="1"/>
</dbReference>
<gene>
    <name evidence="4" type="ORF">GBA63_01245</name>
</gene>
<dbReference type="PANTHER" id="PTHR42693">
    <property type="entry name" value="ARYLSULFATASE FAMILY MEMBER"/>
    <property type="match status" value="1"/>
</dbReference>
<dbReference type="CDD" id="cd16148">
    <property type="entry name" value="sulfatase_like"/>
    <property type="match status" value="1"/>
</dbReference>
<evidence type="ECO:0000313" key="4">
    <source>
        <dbReference type="EMBL" id="QIN81403.1"/>
    </source>
</evidence>
<dbReference type="Proteomes" id="UP000501452">
    <property type="component" value="Chromosome"/>
</dbReference>
<dbReference type="InterPro" id="IPR006311">
    <property type="entry name" value="TAT_signal"/>
</dbReference>
<dbReference type="GO" id="GO:0016740">
    <property type="term" value="F:transferase activity"/>
    <property type="evidence" value="ECO:0007669"/>
    <property type="project" value="UniProtKB-KW"/>
</dbReference>
<dbReference type="EMBL" id="CP045119">
    <property type="protein sequence ID" value="QIN81403.1"/>
    <property type="molecule type" value="Genomic_DNA"/>
</dbReference>
<dbReference type="InterPro" id="IPR019546">
    <property type="entry name" value="TAT_signal_bac_arc"/>
</dbReference>
<dbReference type="InterPro" id="IPR017850">
    <property type="entry name" value="Alkaline_phosphatase_core_sf"/>
</dbReference>
<dbReference type="AlphaFoldDB" id="A0A6G8Q4M9"/>